<protein>
    <submittedName>
        <fullName evidence="6">Uncharacterized protein</fullName>
    </submittedName>
</protein>
<reference evidence="6" key="1">
    <citation type="submission" date="2023-07" db="EMBL/GenBank/DDBJ databases">
        <title>A chromosome-level genome assembly of Lolium multiflorum.</title>
        <authorList>
            <person name="Chen Y."/>
            <person name="Copetti D."/>
            <person name="Kolliker R."/>
            <person name="Studer B."/>
        </authorList>
    </citation>
    <scope>NUCLEOTIDE SEQUENCE</scope>
    <source>
        <strain evidence="6">02402/16</strain>
        <tissue evidence="6">Leaf</tissue>
    </source>
</reference>
<keyword evidence="5" id="KW-1133">Transmembrane helix</keyword>
<organism evidence="6 7">
    <name type="scientific">Lolium multiflorum</name>
    <name type="common">Italian ryegrass</name>
    <name type="synonym">Lolium perenne subsp. multiflorum</name>
    <dbReference type="NCBI Taxonomy" id="4521"/>
    <lineage>
        <taxon>Eukaryota</taxon>
        <taxon>Viridiplantae</taxon>
        <taxon>Streptophyta</taxon>
        <taxon>Embryophyta</taxon>
        <taxon>Tracheophyta</taxon>
        <taxon>Spermatophyta</taxon>
        <taxon>Magnoliopsida</taxon>
        <taxon>Liliopsida</taxon>
        <taxon>Poales</taxon>
        <taxon>Poaceae</taxon>
        <taxon>BOP clade</taxon>
        <taxon>Pooideae</taxon>
        <taxon>Poodae</taxon>
        <taxon>Poeae</taxon>
        <taxon>Poeae Chloroplast Group 2 (Poeae type)</taxon>
        <taxon>Loliodinae</taxon>
        <taxon>Loliinae</taxon>
        <taxon>Lolium</taxon>
    </lineage>
</organism>
<proteinExistence type="inferred from homology"/>
<dbReference type="GO" id="GO:0016491">
    <property type="term" value="F:oxidoreductase activity"/>
    <property type="evidence" value="ECO:0007669"/>
    <property type="project" value="UniProtKB-KW"/>
</dbReference>
<name>A0AAD8TJE7_LOLMU</name>
<dbReference type="InterPro" id="IPR020904">
    <property type="entry name" value="Sc_DH/Rdtase_CS"/>
</dbReference>
<gene>
    <name evidence="6" type="ORF">QYE76_043662</name>
</gene>
<comment type="caution">
    <text evidence="6">The sequence shown here is derived from an EMBL/GenBank/DDBJ whole genome shotgun (WGS) entry which is preliminary data.</text>
</comment>
<dbReference type="PROSITE" id="PS51257">
    <property type="entry name" value="PROKAR_LIPOPROTEIN"/>
    <property type="match status" value="1"/>
</dbReference>
<keyword evidence="7" id="KW-1185">Reference proteome</keyword>
<dbReference type="PRINTS" id="PR00081">
    <property type="entry name" value="GDHRDH"/>
</dbReference>
<evidence type="ECO:0000256" key="4">
    <source>
        <dbReference type="RuleBase" id="RU000363"/>
    </source>
</evidence>
<dbReference type="Pfam" id="PF00106">
    <property type="entry name" value="adh_short"/>
    <property type="match status" value="1"/>
</dbReference>
<sequence length="493" mass="54321">MTKAVSIKEEYVCAAGSFFFLFACRDGAVMEVVGVAAGRVSSSLRSRRSLVLAGLERVMRKKGRRSFADLRWSWPELSLEAAGDLPRPTINSGIDSVGCDGWILRFAKKLVFDGVSSKLFMWAGRLLHLRAYFSSVNLQARAPTTMLMSKLGGLAMEVALAAPLVLFLPAYYVYKLTTSLLSSVFPEDVSGKVVLITGASSGIGEHLAYEYAKRGAYLALVARREASLGEVADNASALGAPGVLVLPADVSKPDDCQKFVDDTVAYFGRLDHLVNNASIWQVCRFEEVDDVNNFRTLMDINFWGHVYPTRHAIPHLKKTHGRIVGVTSNSSYIFIGRNSFYNASKAAVLNFYDTLRMELGGDVRITEIIPGVVESEITKGKMLTKEGKMKVDQDQRDAVLGPTPAEPVALFAKRVVREVCRGARYVFEPRWYLAVYMFRVCFPDILAWSSQLLTVNSVGPAKTDTLGKTILDMPGVRWFTQPASLQTPDIRAG</sequence>
<feature type="transmembrane region" description="Helical" evidence="5">
    <location>
        <begin position="151"/>
        <end position="174"/>
    </location>
</feature>
<dbReference type="PROSITE" id="PS00061">
    <property type="entry name" value="ADH_SHORT"/>
    <property type="match status" value="1"/>
</dbReference>
<keyword evidence="3" id="KW-0560">Oxidoreductase</keyword>
<evidence type="ECO:0000313" key="6">
    <source>
        <dbReference type="EMBL" id="KAK1682814.1"/>
    </source>
</evidence>
<dbReference type="InterPro" id="IPR036291">
    <property type="entry name" value="NAD(P)-bd_dom_sf"/>
</dbReference>
<evidence type="ECO:0000256" key="5">
    <source>
        <dbReference type="SAM" id="Phobius"/>
    </source>
</evidence>
<accession>A0AAD8TJE7</accession>
<dbReference type="PANTHER" id="PTHR43391:SF73">
    <property type="entry name" value="OS04G0390800 PROTEIN"/>
    <property type="match status" value="1"/>
</dbReference>
<dbReference type="GO" id="GO:0005829">
    <property type="term" value="C:cytosol"/>
    <property type="evidence" value="ECO:0007669"/>
    <property type="project" value="TreeGrafter"/>
</dbReference>
<dbReference type="EMBL" id="JAUUTY010000002">
    <property type="protein sequence ID" value="KAK1682814.1"/>
    <property type="molecule type" value="Genomic_DNA"/>
</dbReference>
<dbReference type="GO" id="GO:0016020">
    <property type="term" value="C:membrane"/>
    <property type="evidence" value="ECO:0007669"/>
    <property type="project" value="UniProtKB-SubCell"/>
</dbReference>
<dbReference type="PRINTS" id="PR00080">
    <property type="entry name" value="SDRFAMILY"/>
</dbReference>
<dbReference type="Gene3D" id="3.40.50.720">
    <property type="entry name" value="NAD(P)-binding Rossmann-like Domain"/>
    <property type="match status" value="1"/>
</dbReference>
<keyword evidence="5" id="KW-0472">Membrane</keyword>
<dbReference type="PANTHER" id="PTHR43391">
    <property type="entry name" value="RETINOL DEHYDROGENASE-RELATED"/>
    <property type="match status" value="1"/>
</dbReference>
<comment type="subcellular location">
    <subcellularLocation>
        <location evidence="1">Membrane</location>
        <topology evidence="1">Single-pass type II membrane protein</topology>
    </subcellularLocation>
</comment>
<evidence type="ECO:0000313" key="7">
    <source>
        <dbReference type="Proteomes" id="UP001231189"/>
    </source>
</evidence>
<evidence type="ECO:0000256" key="2">
    <source>
        <dbReference type="ARBA" id="ARBA00006484"/>
    </source>
</evidence>
<dbReference type="AlphaFoldDB" id="A0AAD8TJE7"/>
<evidence type="ECO:0000256" key="1">
    <source>
        <dbReference type="ARBA" id="ARBA00004606"/>
    </source>
</evidence>
<evidence type="ECO:0000256" key="3">
    <source>
        <dbReference type="ARBA" id="ARBA00023002"/>
    </source>
</evidence>
<dbReference type="SUPFAM" id="SSF51735">
    <property type="entry name" value="NAD(P)-binding Rossmann-fold domains"/>
    <property type="match status" value="1"/>
</dbReference>
<dbReference type="Proteomes" id="UP001231189">
    <property type="component" value="Unassembled WGS sequence"/>
</dbReference>
<keyword evidence="5" id="KW-0812">Transmembrane</keyword>
<dbReference type="InterPro" id="IPR002347">
    <property type="entry name" value="SDR_fam"/>
</dbReference>
<comment type="similarity">
    <text evidence="2 4">Belongs to the short-chain dehydrogenases/reductases (SDR) family.</text>
</comment>